<evidence type="ECO:0000313" key="9">
    <source>
        <dbReference type="EMBL" id="KAF2866568.1"/>
    </source>
</evidence>
<feature type="transmembrane region" description="Helical" evidence="7">
    <location>
        <begin position="185"/>
        <end position="207"/>
    </location>
</feature>
<evidence type="ECO:0000256" key="6">
    <source>
        <dbReference type="SAM" id="MobiDB-lite"/>
    </source>
</evidence>
<dbReference type="Gene3D" id="1.20.1250.20">
    <property type="entry name" value="MFS general substrate transporter like domains"/>
    <property type="match status" value="1"/>
</dbReference>
<evidence type="ECO:0000313" key="10">
    <source>
        <dbReference type="Proteomes" id="UP000481861"/>
    </source>
</evidence>
<feature type="region of interest" description="Disordered" evidence="6">
    <location>
        <begin position="536"/>
        <end position="567"/>
    </location>
</feature>
<feature type="transmembrane region" description="Helical" evidence="7">
    <location>
        <begin position="97"/>
        <end position="115"/>
    </location>
</feature>
<dbReference type="AlphaFoldDB" id="A0A7C8HZR8"/>
<name>A0A7C8HZR8_9PLEO</name>
<feature type="compositionally biased region" description="Basic and acidic residues" evidence="6">
    <location>
        <begin position="549"/>
        <end position="567"/>
    </location>
</feature>
<dbReference type="Pfam" id="PF07690">
    <property type="entry name" value="MFS_1"/>
    <property type="match status" value="1"/>
</dbReference>
<evidence type="ECO:0000256" key="1">
    <source>
        <dbReference type="ARBA" id="ARBA00004141"/>
    </source>
</evidence>
<feature type="domain" description="Major facilitator superfamily (MFS) profile" evidence="8">
    <location>
        <begin position="32"/>
        <end position="521"/>
    </location>
</feature>
<feature type="transmembrane region" description="Helical" evidence="7">
    <location>
        <begin position="494"/>
        <end position="519"/>
    </location>
</feature>
<evidence type="ECO:0000256" key="7">
    <source>
        <dbReference type="SAM" id="Phobius"/>
    </source>
</evidence>
<evidence type="ECO:0000256" key="2">
    <source>
        <dbReference type="ARBA" id="ARBA00022448"/>
    </source>
</evidence>
<evidence type="ECO:0000256" key="3">
    <source>
        <dbReference type="ARBA" id="ARBA00022692"/>
    </source>
</evidence>
<dbReference type="Gene3D" id="1.20.1720.10">
    <property type="entry name" value="Multidrug resistance protein D"/>
    <property type="match status" value="1"/>
</dbReference>
<dbReference type="EMBL" id="JAADJZ010000027">
    <property type="protein sequence ID" value="KAF2866568.1"/>
    <property type="molecule type" value="Genomic_DNA"/>
</dbReference>
<accession>A0A7C8HZR8</accession>
<feature type="transmembrane region" description="Helical" evidence="7">
    <location>
        <begin position="67"/>
        <end position="85"/>
    </location>
</feature>
<dbReference type="GO" id="GO:0022857">
    <property type="term" value="F:transmembrane transporter activity"/>
    <property type="evidence" value="ECO:0007669"/>
    <property type="project" value="InterPro"/>
</dbReference>
<dbReference type="PROSITE" id="PS50850">
    <property type="entry name" value="MFS"/>
    <property type="match status" value="1"/>
</dbReference>
<dbReference type="GO" id="GO:0005886">
    <property type="term" value="C:plasma membrane"/>
    <property type="evidence" value="ECO:0007669"/>
    <property type="project" value="TreeGrafter"/>
</dbReference>
<gene>
    <name evidence="9" type="ORF">BDV95DRAFT_584217</name>
</gene>
<feature type="transmembrane region" description="Helical" evidence="7">
    <location>
        <begin position="258"/>
        <end position="274"/>
    </location>
</feature>
<protein>
    <submittedName>
        <fullName evidence="9">Putative MFS transporter</fullName>
    </submittedName>
</protein>
<dbReference type="SUPFAM" id="SSF103473">
    <property type="entry name" value="MFS general substrate transporter"/>
    <property type="match status" value="1"/>
</dbReference>
<keyword evidence="4 7" id="KW-1133">Transmembrane helix</keyword>
<dbReference type="CDD" id="cd17502">
    <property type="entry name" value="MFS_Azr1_MDR_like"/>
    <property type="match status" value="1"/>
</dbReference>
<keyword evidence="10" id="KW-1185">Reference proteome</keyword>
<feature type="transmembrane region" description="Helical" evidence="7">
    <location>
        <begin position="227"/>
        <end position="246"/>
    </location>
</feature>
<dbReference type="PANTHER" id="PTHR23501">
    <property type="entry name" value="MAJOR FACILITATOR SUPERFAMILY"/>
    <property type="match status" value="1"/>
</dbReference>
<feature type="transmembrane region" description="Helical" evidence="7">
    <location>
        <begin position="426"/>
        <end position="446"/>
    </location>
</feature>
<feature type="transmembrane region" description="Helical" evidence="7">
    <location>
        <begin position="29"/>
        <end position="55"/>
    </location>
</feature>
<dbReference type="PANTHER" id="PTHR23501:SF177">
    <property type="entry name" value="MAJOR FACILITATOR SUPERFAMILY (MFS) PROFILE DOMAIN-CONTAINING PROTEIN-RELATED"/>
    <property type="match status" value="1"/>
</dbReference>
<feature type="transmembrane region" description="Helical" evidence="7">
    <location>
        <begin position="392"/>
        <end position="414"/>
    </location>
</feature>
<feature type="transmembrane region" description="Helical" evidence="7">
    <location>
        <begin position="332"/>
        <end position="356"/>
    </location>
</feature>
<keyword evidence="2" id="KW-0813">Transport</keyword>
<dbReference type="InterPro" id="IPR011701">
    <property type="entry name" value="MFS"/>
</dbReference>
<dbReference type="Proteomes" id="UP000481861">
    <property type="component" value="Unassembled WGS sequence"/>
</dbReference>
<feature type="transmembrane region" description="Helical" evidence="7">
    <location>
        <begin position="362"/>
        <end position="380"/>
    </location>
</feature>
<proteinExistence type="predicted"/>
<dbReference type="OrthoDB" id="10021397at2759"/>
<organism evidence="9 10">
    <name type="scientific">Massariosphaeria phaeospora</name>
    <dbReference type="NCBI Taxonomy" id="100035"/>
    <lineage>
        <taxon>Eukaryota</taxon>
        <taxon>Fungi</taxon>
        <taxon>Dikarya</taxon>
        <taxon>Ascomycota</taxon>
        <taxon>Pezizomycotina</taxon>
        <taxon>Dothideomycetes</taxon>
        <taxon>Pleosporomycetidae</taxon>
        <taxon>Pleosporales</taxon>
        <taxon>Pleosporales incertae sedis</taxon>
        <taxon>Massariosphaeria</taxon>
    </lineage>
</organism>
<reference evidence="9 10" key="1">
    <citation type="submission" date="2020-01" db="EMBL/GenBank/DDBJ databases">
        <authorList>
            <consortium name="DOE Joint Genome Institute"/>
            <person name="Haridas S."/>
            <person name="Albert R."/>
            <person name="Binder M."/>
            <person name="Bloem J."/>
            <person name="Labutti K."/>
            <person name="Salamov A."/>
            <person name="Andreopoulos B."/>
            <person name="Baker S.E."/>
            <person name="Barry K."/>
            <person name="Bills G."/>
            <person name="Bluhm B.H."/>
            <person name="Cannon C."/>
            <person name="Castanera R."/>
            <person name="Culley D.E."/>
            <person name="Daum C."/>
            <person name="Ezra D."/>
            <person name="Gonzalez J.B."/>
            <person name="Henrissat B."/>
            <person name="Kuo A."/>
            <person name="Liang C."/>
            <person name="Lipzen A."/>
            <person name="Lutzoni F."/>
            <person name="Magnuson J."/>
            <person name="Mondo S."/>
            <person name="Nolan M."/>
            <person name="Ohm R."/>
            <person name="Pangilinan J."/>
            <person name="Park H.-J.H."/>
            <person name="Ramirez L."/>
            <person name="Alfaro M."/>
            <person name="Sun H."/>
            <person name="Tritt A."/>
            <person name="Yoshinaga Y."/>
            <person name="Zwiers L.-H.L."/>
            <person name="Turgeon B.G."/>
            <person name="Goodwin S.B."/>
            <person name="Spatafora J.W."/>
            <person name="Crous P.W."/>
            <person name="Grigoriev I.V."/>
        </authorList>
    </citation>
    <scope>NUCLEOTIDE SEQUENCE [LARGE SCALE GENOMIC DNA]</scope>
    <source>
        <strain evidence="9 10">CBS 611.86</strain>
    </source>
</reference>
<comment type="subcellular location">
    <subcellularLocation>
        <location evidence="1">Membrane</location>
        <topology evidence="1">Multi-pass membrane protein</topology>
    </subcellularLocation>
</comment>
<evidence type="ECO:0000259" key="8">
    <source>
        <dbReference type="PROSITE" id="PS50850"/>
    </source>
</evidence>
<feature type="transmembrane region" description="Helical" evidence="7">
    <location>
        <begin position="127"/>
        <end position="147"/>
    </location>
</feature>
<dbReference type="InterPro" id="IPR036259">
    <property type="entry name" value="MFS_trans_sf"/>
</dbReference>
<keyword evidence="3 7" id="KW-0812">Transmembrane</keyword>
<dbReference type="FunFam" id="1.20.1250.20:FF:000196">
    <property type="entry name" value="MFS toxin efflux pump (AflT)"/>
    <property type="match status" value="1"/>
</dbReference>
<feature type="transmembrane region" description="Helical" evidence="7">
    <location>
        <begin position="159"/>
        <end position="178"/>
    </location>
</feature>
<sequence>MSQDTVTNDGNADPLDTIEEHEYPGGLRLAAIVAALVLSIFLASLDTTIITTAIPSITNEFHSLEDVGWYGSAMFFPLAATQSVWGKAYKYFPVKPVFLVSILIFEVGSLICALAQNSNAFIAGRAITGAGCAGTFSGCFIIISLSSRPRLRPAMTSSLSATFAVAAVVGPLIGGAFTQSVTWRWCFYINLPCGSIAAVAMLFAFQAPKAASPTPATTKEKFLQMDIPGAILICAAIVCFTLALRWAGVDKSWKDPNVVGTLVATPVFLILFGMDQWYQGDRALIVPVFLTNRVLIVGAVFEFFIAGCFNLALFYLPIYFQAVRGVSAISSGVRLIPVILGLTISQIAVGVIITVTGIHNPFLILGPAIAAVGSGLVMLLDERSDPGRWIGFQIVLGVGVGFCLTIPLMLSQVVVKTKDVSTATSIIIFSQSMGSAFLLPTAQAVFQNQLTEALRRFVPEINPLVVLSVGANSEAISSLPRASLRGIVQSYDNALRYTFAIGIPFAGVALLVSFFMPWFRYHNAPTDSTVETALGQSQEVDGAEDEKNEESKMTGRRSEISSTVEHI</sequence>
<evidence type="ECO:0000256" key="4">
    <source>
        <dbReference type="ARBA" id="ARBA00022989"/>
    </source>
</evidence>
<comment type="caution">
    <text evidence="9">The sequence shown here is derived from an EMBL/GenBank/DDBJ whole genome shotgun (WGS) entry which is preliminary data.</text>
</comment>
<keyword evidence="5 7" id="KW-0472">Membrane</keyword>
<evidence type="ECO:0000256" key="5">
    <source>
        <dbReference type="ARBA" id="ARBA00023136"/>
    </source>
</evidence>
<dbReference type="InterPro" id="IPR020846">
    <property type="entry name" value="MFS_dom"/>
</dbReference>
<dbReference type="FunFam" id="1.20.1720.10:FF:000012">
    <property type="entry name" value="MFS toxin efflux pump (AflT)"/>
    <property type="match status" value="1"/>
</dbReference>
<feature type="transmembrane region" description="Helical" evidence="7">
    <location>
        <begin position="294"/>
        <end position="320"/>
    </location>
</feature>